<dbReference type="OrthoDB" id="10071849at2759"/>
<reference evidence="8" key="2">
    <citation type="submission" date="2025-09" db="UniProtKB">
        <authorList>
            <consortium name="Ensembl"/>
        </authorList>
    </citation>
    <scope>IDENTIFICATION</scope>
</reference>
<dbReference type="RefSeq" id="XP_013361969.1">
    <property type="nucleotide sequence ID" value="XM_013506515.1"/>
</dbReference>
<dbReference type="GO" id="GO:0007166">
    <property type="term" value="P:cell surface receptor signaling pathway"/>
    <property type="evidence" value="ECO:0007669"/>
    <property type="project" value="Ensembl"/>
</dbReference>
<feature type="transmembrane region" description="Helical" evidence="7">
    <location>
        <begin position="62"/>
        <end position="84"/>
    </location>
</feature>
<feature type="transmembrane region" description="Helical" evidence="7">
    <location>
        <begin position="104"/>
        <end position="121"/>
    </location>
</feature>
<gene>
    <name evidence="8" type="primary">MS4A2</name>
</gene>
<evidence type="ECO:0000256" key="5">
    <source>
        <dbReference type="ARBA" id="ARBA00023136"/>
    </source>
</evidence>
<dbReference type="InterPro" id="IPR030417">
    <property type="entry name" value="MS4A"/>
</dbReference>
<dbReference type="AlphaFoldDB" id="A0A8C2UV70"/>
<keyword evidence="5 7" id="KW-0472">Membrane</keyword>
<feature type="region of interest" description="Disordered" evidence="6">
    <location>
        <begin position="1"/>
        <end position="26"/>
    </location>
</feature>
<organism evidence="8 9">
    <name type="scientific">Chinchilla lanigera</name>
    <name type="common">Long-tailed chinchilla</name>
    <name type="synonym">Chinchilla villidera</name>
    <dbReference type="NCBI Taxonomy" id="34839"/>
    <lineage>
        <taxon>Eukaryota</taxon>
        <taxon>Metazoa</taxon>
        <taxon>Chordata</taxon>
        <taxon>Craniata</taxon>
        <taxon>Vertebrata</taxon>
        <taxon>Euteleostomi</taxon>
        <taxon>Mammalia</taxon>
        <taxon>Eutheria</taxon>
        <taxon>Euarchontoglires</taxon>
        <taxon>Glires</taxon>
        <taxon>Rodentia</taxon>
        <taxon>Hystricomorpha</taxon>
        <taxon>Chinchillidae</taxon>
        <taxon>Chinchilla</taxon>
    </lineage>
</organism>
<dbReference type="PANTHER" id="PTHR23320">
    <property type="entry name" value="MEMBRANE-SPANNING 4-DOMAINS SUBFAMILY A MS4A -RELATED"/>
    <property type="match status" value="1"/>
</dbReference>
<comment type="subcellular location">
    <subcellularLocation>
        <location evidence="1">Membrane</location>
        <topology evidence="1">Multi-pass membrane protein</topology>
    </subcellularLocation>
</comment>
<dbReference type="Proteomes" id="UP000694398">
    <property type="component" value="Unassembled WGS sequence"/>
</dbReference>
<protein>
    <submittedName>
        <fullName evidence="8">Membrane spanning 4-domains A2</fullName>
    </submittedName>
</protein>
<keyword evidence="9" id="KW-1185">Reference proteome</keyword>
<dbReference type="SUPFAM" id="SSF103473">
    <property type="entry name" value="MFS general substrate transporter"/>
    <property type="match status" value="1"/>
</dbReference>
<dbReference type="GO" id="GO:0009897">
    <property type="term" value="C:external side of plasma membrane"/>
    <property type="evidence" value="ECO:0007669"/>
    <property type="project" value="Ensembl"/>
</dbReference>
<evidence type="ECO:0000313" key="8">
    <source>
        <dbReference type="Ensembl" id="ENSCLAP00000006271.1"/>
    </source>
</evidence>
<feature type="transmembrane region" description="Helical" evidence="7">
    <location>
        <begin position="174"/>
        <end position="203"/>
    </location>
</feature>
<accession>A0A8C2UV70</accession>
<evidence type="ECO:0000256" key="3">
    <source>
        <dbReference type="ARBA" id="ARBA00022692"/>
    </source>
</evidence>
<evidence type="ECO:0000256" key="2">
    <source>
        <dbReference type="ARBA" id="ARBA00009565"/>
    </source>
</evidence>
<dbReference type="Ensembl" id="ENSCLAT00000006374.1">
    <property type="protein sequence ID" value="ENSCLAP00000006271.1"/>
    <property type="gene ID" value="ENSCLAG00000004433.1"/>
</dbReference>
<feature type="compositionally biased region" description="Basic and acidic residues" evidence="6">
    <location>
        <begin position="1"/>
        <end position="11"/>
    </location>
</feature>
<sequence>MAMDTQDRSRADLALPNPQEQAGVPEIELLEVSPQENAPPEKSASAPARQTWSSLLKKELEFLGVTQILIGLLCLCFGIIVYSILDISKFDEGGFSSFKAGYPFWGAVLFVVSGVLSVLSERGKAMYLARGRLGVNTLSSVGAAVGIIILALNLSYSSTYVRNCDRLDEADDCLVASFIIEIVAMMLFLTILGFCAAVSLTIYGIGEECKGKKLPDDRLYEELNIYSPIYSELEDKGETPQVDS</sequence>
<dbReference type="Pfam" id="PF04103">
    <property type="entry name" value="CD20"/>
    <property type="match status" value="1"/>
</dbReference>
<dbReference type="CTD" id="2206"/>
<dbReference type="GO" id="GO:0006955">
    <property type="term" value="P:immune response"/>
    <property type="evidence" value="ECO:0007669"/>
    <property type="project" value="Ensembl"/>
</dbReference>
<dbReference type="InterPro" id="IPR007237">
    <property type="entry name" value="CD20-like"/>
</dbReference>
<dbReference type="GO" id="GO:0032998">
    <property type="term" value="C:Fc-epsilon receptor I complex"/>
    <property type="evidence" value="ECO:0007669"/>
    <property type="project" value="Ensembl"/>
</dbReference>
<keyword evidence="4 7" id="KW-1133">Transmembrane helix</keyword>
<dbReference type="InterPro" id="IPR036259">
    <property type="entry name" value="MFS_trans_sf"/>
</dbReference>
<feature type="transmembrane region" description="Helical" evidence="7">
    <location>
        <begin position="133"/>
        <end position="154"/>
    </location>
</feature>
<dbReference type="GeneID" id="102015333"/>
<dbReference type="OMA" id="AYIYNCQ"/>
<evidence type="ECO:0000256" key="7">
    <source>
        <dbReference type="SAM" id="Phobius"/>
    </source>
</evidence>
<proteinExistence type="inferred from homology"/>
<dbReference type="GeneTree" id="ENSGT00940000161985"/>
<name>A0A8C2UV70_CHILA</name>
<keyword evidence="3 7" id="KW-0812">Transmembrane</keyword>
<evidence type="ECO:0000256" key="6">
    <source>
        <dbReference type="SAM" id="MobiDB-lite"/>
    </source>
</evidence>
<evidence type="ECO:0000256" key="4">
    <source>
        <dbReference type="ARBA" id="ARBA00022989"/>
    </source>
</evidence>
<reference evidence="8" key="1">
    <citation type="submission" date="2025-08" db="UniProtKB">
        <authorList>
            <consortium name="Ensembl"/>
        </authorList>
    </citation>
    <scope>IDENTIFICATION</scope>
</reference>
<dbReference type="PANTHER" id="PTHR23320:SF66">
    <property type="entry name" value="HIGH AFFINITY IMMUNOGLOBULIN EPSILON RECEPTOR SUBUNIT BETA"/>
    <property type="match status" value="1"/>
</dbReference>
<dbReference type="GO" id="GO:0019863">
    <property type="term" value="F:IgE binding"/>
    <property type="evidence" value="ECO:0007669"/>
    <property type="project" value="Ensembl"/>
</dbReference>
<evidence type="ECO:0000256" key="1">
    <source>
        <dbReference type="ARBA" id="ARBA00004141"/>
    </source>
</evidence>
<comment type="similarity">
    <text evidence="2">Belongs to the MS4A family.</text>
</comment>
<evidence type="ECO:0000313" key="9">
    <source>
        <dbReference type="Proteomes" id="UP000694398"/>
    </source>
</evidence>